<dbReference type="Proteomes" id="UP000464178">
    <property type="component" value="Chromosome"/>
</dbReference>
<name>A0A6P2CXV3_9BACT</name>
<sequence length="155" mass="16872">MWGKPLPVGKCSKDPDAQPSQHGRGYKLHALWGTKYMPDVWEVTAPRENESAVAVRLLAQVRGTGFLYADGSYEDNRVYDAAGASGYLLLANPGTQVTGGAHGYQSPYRLRALRLFTDGFGWKLYRRRTHIARAFGNMGAFGGGLAPLPNSTALV</sequence>
<evidence type="ECO:0008006" key="4">
    <source>
        <dbReference type="Google" id="ProtNLM"/>
    </source>
</evidence>
<feature type="region of interest" description="Disordered" evidence="1">
    <location>
        <begin position="1"/>
        <end position="22"/>
    </location>
</feature>
<organism evidence="2 3">
    <name type="scientific">Gemmata massiliana</name>
    <dbReference type="NCBI Taxonomy" id="1210884"/>
    <lineage>
        <taxon>Bacteria</taxon>
        <taxon>Pseudomonadati</taxon>
        <taxon>Planctomycetota</taxon>
        <taxon>Planctomycetia</taxon>
        <taxon>Gemmatales</taxon>
        <taxon>Gemmataceae</taxon>
        <taxon>Gemmata</taxon>
    </lineage>
</organism>
<reference evidence="2 3" key="1">
    <citation type="submission" date="2019-05" db="EMBL/GenBank/DDBJ databases">
        <authorList>
            <consortium name="Science for Life Laboratories"/>
        </authorList>
    </citation>
    <scope>NUCLEOTIDE SEQUENCE [LARGE SCALE GENOMIC DNA]</scope>
    <source>
        <strain evidence="2">Soil9</strain>
    </source>
</reference>
<accession>A0A6P2CXV3</accession>
<evidence type="ECO:0000256" key="1">
    <source>
        <dbReference type="SAM" id="MobiDB-lite"/>
    </source>
</evidence>
<evidence type="ECO:0000313" key="3">
    <source>
        <dbReference type="Proteomes" id="UP000464178"/>
    </source>
</evidence>
<evidence type="ECO:0000313" key="2">
    <source>
        <dbReference type="EMBL" id="VTR92030.1"/>
    </source>
</evidence>
<protein>
    <recommendedName>
        <fullName evidence="4">Transposase IS4-like domain-containing protein</fullName>
    </recommendedName>
</protein>
<dbReference type="AlphaFoldDB" id="A0A6P2CXV3"/>
<proteinExistence type="predicted"/>
<dbReference type="EMBL" id="LR593886">
    <property type="protein sequence ID" value="VTR92030.1"/>
    <property type="molecule type" value="Genomic_DNA"/>
</dbReference>
<keyword evidence="3" id="KW-1185">Reference proteome</keyword>
<gene>
    <name evidence="2" type="ORF">SOIL9_56840</name>
</gene>
<dbReference type="KEGG" id="gms:SOIL9_56840"/>